<evidence type="ECO:0000256" key="2">
    <source>
        <dbReference type="ARBA" id="ARBA00022801"/>
    </source>
</evidence>
<dbReference type="STRING" id="460384.SAMN05216313_11644"/>
<proteinExistence type="inferred from homology"/>
<dbReference type="Gene3D" id="3.20.20.80">
    <property type="entry name" value="Glycosidases"/>
    <property type="match status" value="1"/>
</dbReference>
<dbReference type="Pfam" id="PF00232">
    <property type="entry name" value="Glyco_hydro_1"/>
    <property type="match status" value="1"/>
</dbReference>
<dbReference type="GO" id="GO:0008422">
    <property type="term" value="F:beta-glucosidase activity"/>
    <property type="evidence" value="ECO:0007669"/>
    <property type="project" value="TreeGrafter"/>
</dbReference>
<dbReference type="FunFam" id="3.20.20.80:FF:000004">
    <property type="entry name" value="Beta-glucosidase 6-phospho-beta-glucosidase"/>
    <property type="match status" value="1"/>
</dbReference>
<sequence>MKEYQFKEGFLWGGACSAVQCEGRSPEDGKQDNIWDQWYREDPGAFYQGVGPEVTSDFYHNYEQLIKMMRECGITSFRTSLQWARIISDRDGAVNRKGIGFYHRVIDALLDNGIEPILCLNHFDMPMYWMEKGGFECRETVDAFAAFARVCYGEFSGKVRRWVTFNEPVITPEQGYLYLHHYPLVQDGRRAAQVAYYIQLASSMAVEAYRQMGCSGQIGIVLNLTPTYCRDPEDERDRQAAYAADLFFNRSFLDPSVKGEYPADLVRILEENQAVPVHTEQELETIRRNTVDYLGVNYYHPRRVVHRSRPLESDTFMPDRYFEYYTPENCRMNKSRGWEIYEKGLYDIGINIRDHYGNIPWMVTENGMGVQDEEQFLNEEGMVEDSYRVEFIKDHLRRLHKAIEEGCNCFGYHMWCPFDSWSWSNAYKNRYGFIRIDINDHARPSFKRSAAWFRRVSDGNRFTD</sequence>
<dbReference type="RefSeq" id="WP_092365442.1">
    <property type="nucleotide sequence ID" value="NZ_DAINWJ010000097.1"/>
</dbReference>
<evidence type="ECO:0000256" key="1">
    <source>
        <dbReference type="ARBA" id="ARBA00010838"/>
    </source>
</evidence>
<keyword evidence="6" id="KW-1185">Reference proteome</keyword>
<organism evidence="5 6">
    <name type="scientific">Enterocloster lavalensis</name>
    <dbReference type="NCBI Taxonomy" id="460384"/>
    <lineage>
        <taxon>Bacteria</taxon>
        <taxon>Bacillati</taxon>
        <taxon>Bacillota</taxon>
        <taxon>Clostridia</taxon>
        <taxon>Lachnospirales</taxon>
        <taxon>Lachnospiraceae</taxon>
        <taxon>Enterocloster</taxon>
    </lineage>
</organism>
<evidence type="ECO:0000256" key="3">
    <source>
        <dbReference type="ARBA" id="ARBA00023295"/>
    </source>
</evidence>
<dbReference type="Proteomes" id="UP000198508">
    <property type="component" value="Unassembled WGS sequence"/>
</dbReference>
<dbReference type="PANTHER" id="PTHR10353:SF139">
    <property type="entry name" value="6-PHOSPHO-BETA-GLUCOSIDASE GMUD"/>
    <property type="match status" value="1"/>
</dbReference>
<evidence type="ECO:0000256" key="4">
    <source>
        <dbReference type="RuleBase" id="RU003690"/>
    </source>
</evidence>
<dbReference type="PANTHER" id="PTHR10353">
    <property type="entry name" value="GLYCOSYL HYDROLASE"/>
    <property type="match status" value="1"/>
</dbReference>
<reference evidence="6" key="1">
    <citation type="submission" date="2016-10" db="EMBL/GenBank/DDBJ databases">
        <authorList>
            <person name="Varghese N."/>
            <person name="Submissions S."/>
        </authorList>
    </citation>
    <scope>NUCLEOTIDE SEQUENCE [LARGE SCALE GENOMIC DNA]</scope>
    <source>
        <strain evidence="6">NLAE-zl-G277</strain>
    </source>
</reference>
<accession>A0A1I0HIG3</accession>
<dbReference type="AlphaFoldDB" id="A0A1I0HIG3"/>
<dbReference type="SUPFAM" id="SSF51445">
    <property type="entry name" value="(Trans)glycosidases"/>
    <property type="match status" value="1"/>
</dbReference>
<evidence type="ECO:0000313" key="6">
    <source>
        <dbReference type="Proteomes" id="UP000198508"/>
    </source>
</evidence>
<dbReference type="EMBL" id="FOIM01000016">
    <property type="protein sequence ID" value="SET83493.1"/>
    <property type="molecule type" value="Genomic_DNA"/>
</dbReference>
<protein>
    <submittedName>
        <fullName evidence="5">6-phospho-beta-glucosidase</fullName>
    </submittedName>
</protein>
<gene>
    <name evidence="5" type="ORF">SAMN05216313_11644</name>
</gene>
<keyword evidence="2" id="KW-0378">Hydrolase</keyword>
<dbReference type="PRINTS" id="PR00131">
    <property type="entry name" value="GLHYDRLASE1"/>
</dbReference>
<dbReference type="GO" id="GO:0016052">
    <property type="term" value="P:carbohydrate catabolic process"/>
    <property type="evidence" value="ECO:0007669"/>
    <property type="project" value="TreeGrafter"/>
</dbReference>
<keyword evidence="3" id="KW-0326">Glycosidase</keyword>
<dbReference type="InterPro" id="IPR001360">
    <property type="entry name" value="Glyco_hydro_1"/>
</dbReference>
<evidence type="ECO:0000313" key="5">
    <source>
        <dbReference type="EMBL" id="SET83493.1"/>
    </source>
</evidence>
<dbReference type="GO" id="GO:0005829">
    <property type="term" value="C:cytosol"/>
    <property type="evidence" value="ECO:0007669"/>
    <property type="project" value="TreeGrafter"/>
</dbReference>
<dbReference type="InterPro" id="IPR017853">
    <property type="entry name" value="GH"/>
</dbReference>
<name>A0A1I0HIG3_9FIRM</name>
<comment type="similarity">
    <text evidence="1 4">Belongs to the glycosyl hydrolase 1 family.</text>
</comment>